<name>A0A6A2ZWE2_HIBSY</name>
<dbReference type="Pfam" id="PF13456">
    <property type="entry name" value="RVT_3"/>
    <property type="match status" value="1"/>
</dbReference>
<comment type="caution">
    <text evidence="2">The sequence shown here is derived from an EMBL/GenBank/DDBJ whole genome shotgun (WGS) entry which is preliminary data.</text>
</comment>
<proteinExistence type="predicted"/>
<keyword evidence="3" id="KW-1185">Reference proteome</keyword>
<dbReference type="Proteomes" id="UP000436088">
    <property type="component" value="Unassembled WGS sequence"/>
</dbReference>
<dbReference type="GO" id="GO:0004523">
    <property type="term" value="F:RNA-DNA hybrid ribonuclease activity"/>
    <property type="evidence" value="ECO:0007669"/>
    <property type="project" value="InterPro"/>
</dbReference>
<dbReference type="InterPro" id="IPR052929">
    <property type="entry name" value="RNase_H-like_EbsB-rel"/>
</dbReference>
<dbReference type="PANTHER" id="PTHR47074">
    <property type="entry name" value="BNAC02G40300D PROTEIN"/>
    <property type="match status" value="1"/>
</dbReference>
<evidence type="ECO:0000259" key="1">
    <source>
        <dbReference type="Pfam" id="PF13456"/>
    </source>
</evidence>
<dbReference type="AlphaFoldDB" id="A0A6A2ZWE2"/>
<sequence length="248" mass="27452">MFLAGIADGLCSLCGQREETVLHALREFSEVRPLFQVAGLPSFLRAGEFDSRGSWLESILFLTDANNFTYFIILLSQIWHIRNVLVHEGRLFPGWYVVSSSQSMQTAFERAVASILENSNVARYQDYSSSWRKPPAGYVKVNVDDACPFQSGYLAVGVVIRDSEGMVLAGRGSRLDCPRDSMLVKAHALCVGLRLAVTSGIARGLNSVRSHVFGHVVFITVADITDVMRVSRVGTAFRLDPELDFDLD</sequence>
<protein>
    <recommendedName>
        <fullName evidence="1">RNase H type-1 domain-containing protein</fullName>
    </recommendedName>
</protein>
<organism evidence="2 3">
    <name type="scientific">Hibiscus syriacus</name>
    <name type="common">Rose of Sharon</name>
    <dbReference type="NCBI Taxonomy" id="106335"/>
    <lineage>
        <taxon>Eukaryota</taxon>
        <taxon>Viridiplantae</taxon>
        <taxon>Streptophyta</taxon>
        <taxon>Embryophyta</taxon>
        <taxon>Tracheophyta</taxon>
        <taxon>Spermatophyta</taxon>
        <taxon>Magnoliopsida</taxon>
        <taxon>eudicotyledons</taxon>
        <taxon>Gunneridae</taxon>
        <taxon>Pentapetalae</taxon>
        <taxon>rosids</taxon>
        <taxon>malvids</taxon>
        <taxon>Malvales</taxon>
        <taxon>Malvaceae</taxon>
        <taxon>Malvoideae</taxon>
        <taxon>Hibiscus</taxon>
    </lineage>
</organism>
<dbReference type="GO" id="GO:0003676">
    <property type="term" value="F:nucleic acid binding"/>
    <property type="evidence" value="ECO:0007669"/>
    <property type="project" value="InterPro"/>
</dbReference>
<accession>A0A6A2ZWE2</accession>
<gene>
    <name evidence="2" type="ORF">F3Y22_tig00110676pilonHSYRG00005</name>
</gene>
<dbReference type="InterPro" id="IPR002156">
    <property type="entry name" value="RNaseH_domain"/>
</dbReference>
<evidence type="ECO:0000313" key="3">
    <source>
        <dbReference type="Proteomes" id="UP000436088"/>
    </source>
</evidence>
<dbReference type="OrthoDB" id="993284at2759"/>
<reference evidence="2" key="1">
    <citation type="submission" date="2019-09" db="EMBL/GenBank/DDBJ databases">
        <title>Draft genome information of white flower Hibiscus syriacus.</title>
        <authorList>
            <person name="Kim Y.-M."/>
        </authorList>
    </citation>
    <scope>NUCLEOTIDE SEQUENCE [LARGE SCALE GENOMIC DNA]</scope>
    <source>
        <strain evidence="2">YM2019G1</strain>
    </source>
</reference>
<dbReference type="PANTHER" id="PTHR47074:SF11">
    <property type="entry name" value="REVERSE TRANSCRIPTASE-LIKE PROTEIN"/>
    <property type="match status" value="1"/>
</dbReference>
<dbReference type="EMBL" id="VEPZ02001069">
    <property type="protein sequence ID" value="KAE8696073.1"/>
    <property type="molecule type" value="Genomic_DNA"/>
</dbReference>
<evidence type="ECO:0000313" key="2">
    <source>
        <dbReference type="EMBL" id="KAE8696073.1"/>
    </source>
</evidence>
<feature type="domain" description="RNase H type-1" evidence="1">
    <location>
        <begin position="142"/>
        <end position="202"/>
    </location>
</feature>